<name>A0A1F5NAH8_9BACT</name>
<evidence type="ECO:0000313" key="2">
    <source>
        <dbReference type="EMBL" id="OGE74450.1"/>
    </source>
</evidence>
<proteinExistence type="predicted"/>
<dbReference type="STRING" id="1817821.A2717_02865"/>
<protein>
    <submittedName>
        <fullName evidence="2">Uncharacterized protein</fullName>
    </submittedName>
</protein>
<feature type="compositionally biased region" description="Basic and acidic residues" evidence="1">
    <location>
        <begin position="71"/>
        <end position="87"/>
    </location>
</feature>
<organism evidence="2 3">
    <name type="scientific">Candidatus Doudnabacteria bacterium RIFCSPHIGHO2_01_FULL_41_86</name>
    <dbReference type="NCBI Taxonomy" id="1817821"/>
    <lineage>
        <taxon>Bacteria</taxon>
        <taxon>Candidatus Doudnaibacteriota</taxon>
    </lineage>
</organism>
<feature type="region of interest" description="Disordered" evidence="1">
    <location>
        <begin position="68"/>
        <end position="93"/>
    </location>
</feature>
<evidence type="ECO:0000313" key="3">
    <source>
        <dbReference type="Proteomes" id="UP000177610"/>
    </source>
</evidence>
<sequence length="93" mass="10412">MSAYYVECADRYEAAKAVLLATSCHLLPQQIPADWSPLNPLSVDLELNEEQVPAVILQLKREHLPSTLHRANNEREFPPAETAREKALAALHP</sequence>
<comment type="caution">
    <text evidence="2">The sequence shown here is derived from an EMBL/GenBank/DDBJ whole genome shotgun (WGS) entry which is preliminary data.</text>
</comment>
<accession>A0A1F5NAH8</accession>
<gene>
    <name evidence="2" type="ORF">A2717_02865</name>
</gene>
<dbReference type="EMBL" id="MFEH01000001">
    <property type="protein sequence ID" value="OGE74450.1"/>
    <property type="molecule type" value="Genomic_DNA"/>
</dbReference>
<dbReference type="AlphaFoldDB" id="A0A1F5NAH8"/>
<reference evidence="2 3" key="1">
    <citation type="journal article" date="2016" name="Nat. Commun.">
        <title>Thousands of microbial genomes shed light on interconnected biogeochemical processes in an aquifer system.</title>
        <authorList>
            <person name="Anantharaman K."/>
            <person name="Brown C.T."/>
            <person name="Hug L.A."/>
            <person name="Sharon I."/>
            <person name="Castelle C.J."/>
            <person name="Probst A.J."/>
            <person name="Thomas B.C."/>
            <person name="Singh A."/>
            <person name="Wilkins M.J."/>
            <person name="Karaoz U."/>
            <person name="Brodie E.L."/>
            <person name="Williams K.H."/>
            <person name="Hubbard S.S."/>
            <person name="Banfield J.F."/>
        </authorList>
    </citation>
    <scope>NUCLEOTIDE SEQUENCE [LARGE SCALE GENOMIC DNA]</scope>
</reference>
<evidence type="ECO:0000256" key="1">
    <source>
        <dbReference type="SAM" id="MobiDB-lite"/>
    </source>
</evidence>
<dbReference type="Proteomes" id="UP000177610">
    <property type="component" value="Unassembled WGS sequence"/>
</dbReference>